<name>A0A517RMV0_9PLAN</name>
<reference evidence="1 2" key="1">
    <citation type="submission" date="2019-02" db="EMBL/GenBank/DDBJ databases">
        <title>Deep-cultivation of Planctomycetes and their phenomic and genomic characterization uncovers novel biology.</title>
        <authorList>
            <person name="Wiegand S."/>
            <person name="Jogler M."/>
            <person name="Boedeker C."/>
            <person name="Pinto D."/>
            <person name="Vollmers J."/>
            <person name="Rivas-Marin E."/>
            <person name="Kohn T."/>
            <person name="Peeters S.H."/>
            <person name="Heuer A."/>
            <person name="Rast P."/>
            <person name="Oberbeckmann S."/>
            <person name="Bunk B."/>
            <person name="Jeske O."/>
            <person name="Meyerdierks A."/>
            <person name="Storesund J.E."/>
            <person name="Kallscheuer N."/>
            <person name="Luecker S."/>
            <person name="Lage O.M."/>
            <person name="Pohl T."/>
            <person name="Merkel B.J."/>
            <person name="Hornburger P."/>
            <person name="Mueller R.-W."/>
            <person name="Bruemmer F."/>
            <person name="Labrenz M."/>
            <person name="Spormann A.M."/>
            <person name="Op den Camp H."/>
            <person name="Overmann J."/>
            <person name="Amann R."/>
            <person name="Jetten M.S.M."/>
            <person name="Mascher T."/>
            <person name="Medema M.H."/>
            <person name="Devos D.P."/>
            <person name="Kaster A.-K."/>
            <person name="Ovreas L."/>
            <person name="Rohde M."/>
            <person name="Galperin M.Y."/>
            <person name="Jogler C."/>
        </authorList>
    </citation>
    <scope>NUCLEOTIDE SEQUENCE [LARGE SCALE GENOMIC DNA]</scope>
    <source>
        <strain evidence="1 2">Pan241w</strain>
    </source>
</reference>
<accession>A0A517RMV0</accession>
<dbReference type="KEGG" id="gaz:Pan241w_53130"/>
<dbReference type="EMBL" id="CP036269">
    <property type="protein sequence ID" value="QDT45194.1"/>
    <property type="molecule type" value="Genomic_DNA"/>
</dbReference>
<proteinExistence type="predicted"/>
<organism evidence="1 2">
    <name type="scientific">Gimesia alba</name>
    <dbReference type="NCBI Taxonomy" id="2527973"/>
    <lineage>
        <taxon>Bacteria</taxon>
        <taxon>Pseudomonadati</taxon>
        <taxon>Planctomycetota</taxon>
        <taxon>Planctomycetia</taxon>
        <taxon>Planctomycetales</taxon>
        <taxon>Planctomycetaceae</taxon>
        <taxon>Gimesia</taxon>
    </lineage>
</organism>
<evidence type="ECO:0000313" key="2">
    <source>
        <dbReference type="Proteomes" id="UP000317171"/>
    </source>
</evidence>
<evidence type="ECO:0000313" key="1">
    <source>
        <dbReference type="EMBL" id="QDT45194.1"/>
    </source>
</evidence>
<gene>
    <name evidence="1" type="ORF">Pan241w_53130</name>
</gene>
<dbReference type="Proteomes" id="UP000317171">
    <property type="component" value="Chromosome"/>
</dbReference>
<dbReference type="AlphaFoldDB" id="A0A517RMV0"/>
<sequence>MNSFGTGPTLREASPWLKDDAIRRARILEVTERNSVIEGLPPFTAETRSKIMQQLEAMSASEPQPKPAQ</sequence>
<protein>
    <submittedName>
        <fullName evidence="1">Uncharacterized protein</fullName>
    </submittedName>
</protein>
<keyword evidence="2" id="KW-1185">Reference proteome</keyword>